<sequence length="130" mass="14835">MIINKSNLLFILLLFFILSSCGVADGGKVTAKDVIKQNSEADIIQLDGFIYSNMTESEWFQERKEKLTKHTLLGETQKQSTSRFGFKDWTATKLQVGTKIYSASENGSELDILIVEYEDKVFYYMKLLEG</sequence>
<organism evidence="2 3">
    <name type="scientific">Paenisporosarcina quisquiliarum</name>
    <dbReference type="NCBI Taxonomy" id="365346"/>
    <lineage>
        <taxon>Bacteria</taxon>
        <taxon>Bacillati</taxon>
        <taxon>Bacillota</taxon>
        <taxon>Bacilli</taxon>
        <taxon>Bacillales</taxon>
        <taxon>Caryophanaceae</taxon>
        <taxon>Paenisporosarcina</taxon>
    </lineage>
</organism>
<proteinExistence type="predicted"/>
<dbReference type="Proteomes" id="UP001152173">
    <property type="component" value="Unassembled WGS sequence"/>
</dbReference>
<accession>A0A9X3REM4</accession>
<comment type="caution">
    <text evidence="2">The sequence shown here is derived from an EMBL/GenBank/DDBJ whole genome shotgun (WGS) entry which is preliminary data.</text>
</comment>
<dbReference type="AlphaFoldDB" id="A0A9X3REM4"/>
<gene>
    <name evidence="2" type="ORF">M9R32_12555</name>
</gene>
<feature type="chain" id="PRO_5040725062" description="Lipoprotein" evidence="1">
    <location>
        <begin position="25"/>
        <end position="130"/>
    </location>
</feature>
<evidence type="ECO:0000313" key="2">
    <source>
        <dbReference type="EMBL" id="MCZ8538019.1"/>
    </source>
</evidence>
<evidence type="ECO:0000256" key="1">
    <source>
        <dbReference type="SAM" id="SignalP"/>
    </source>
</evidence>
<dbReference type="PROSITE" id="PS51257">
    <property type="entry name" value="PROKAR_LIPOPROTEIN"/>
    <property type="match status" value="1"/>
</dbReference>
<dbReference type="EMBL" id="JAMKBJ010000011">
    <property type="protein sequence ID" value="MCZ8538019.1"/>
    <property type="molecule type" value="Genomic_DNA"/>
</dbReference>
<feature type="signal peptide" evidence="1">
    <location>
        <begin position="1"/>
        <end position="24"/>
    </location>
</feature>
<protein>
    <recommendedName>
        <fullName evidence="4">Lipoprotein</fullName>
    </recommendedName>
</protein>
<dbReference type="RefSeq" id="WP_269927089.1">
    <property type="nucleotide sequence ID" value="NZ_JAMKBJ010000011.1"/>
</dbReference>
<evidence type="ECO:0000313" key="3">
    <source>
        <dbReference type="Proteomes" id="UP001152173"/>
    </source>
</evidence>
<evidence type="ECO:0008006" key="4">
    <source>
        <dbReference type="Google" id="ProtNLM"/>
    </source>
</evidence>
<name>A0A9X3REM4_9BACL</name>
<reference evidence="2" key="1">
    <citation type="submission" date="2022-05" db="EMBL/GenBank/DDBJ databases">
        <authorList>
            <person name="Colautti A."/>
            <person name="Iacumin L."/>
        </authorList>
    </citation>
    <scope>NUCLEOTIDE SEQUENCE</scope>
    <source>
        <strain evidence="2">SK 55</strain>
    </source>
</reference>
<keyword evidence="3" id="KW-1185">Reference proteome</keyword>
<keyword evidence="1" id="KW-0732">Signal</keyword>